<dbReference type="AlphaFoldDB" id="A0A853F9Q1"/>
<proteinExistence type="predicted"/>
<dbReference type="Proteomes" id="UP000580517">
    <property type="component" value="Unassembled WGS sequence"/>
</dbReference>
<reference evidence="2 3" key="1">
    <citation type="submission" date="2020-07" db="EMBL/GenBank/DDBJ databases">
        <title>Taxonomic revisions and descriptions of new bacterial species based on genomic comparisons in the high-G+C-content subgroup of the family Alcaligenaceae.</title>
        <authorList>
            <person name="Szabo A."/>
            <person name="Felfoldi T."/>
        </authorList>
    </citation>
    <scope>NUCLEOTIDE SEQUENCE [LARGE SCALE GENOMIC DNA]</scope>
    <source>
        <strain evidence="2 3">DSM 25264</strain>
    </source>
</reference>
<accession>A0A853F9Q1</accession>
<keyword evidence="2" id="KW-0378">Hydrolase</keyword>
<dbReference type="RefSeq" id="WP_180029196.1">
    <property type="nucleotide sequence ID" value="NZ_JACCEW010000002.1"/>
</dbReference>
<dbReference type="GO" id="GO:0004180">
    <property type="term" value="F:carboxypeptidase activity"/>
    <property type="evidence" value="ECO:0007669"/>
    <property type="project" value="UniProtKB-KW"/>
</dbReference>
<keyword evidence="3" id="KW-1185">Reference proteome</keyword>
<gene>
    <name evidence="2" type="ORF">H0A68_08045</name>
</gene>
<dbReference type="Gene3D" id="2.60.40.1120">
    <property type="entry name" value="Carboxypeptidase-like, regulatory domain"/>
    <property type="match status" value="1"/>
</dbReference>
<comment type="caution">
    <text evidence="2">The sequence shown here is derived from an EMBL/GenBank/DDBJ whole genome shotgun (WGS) entry which is preliminary data.</text>
</comment>
<evidence type="ECO:0000313" key="3">
    <source>
        <dbReference type="Proteomes" id="UP000580517"/>
    </source>
</evidence>
<feature type="signal peptide" evidence="1">
    <location>
        <begin position="1"/>
        <end position="33"/>
    </location>
</feature>
<protein>
    <submittedName>
        <fullName evidence="2">Carboxypeptidase regulatory-like domain-containing protein</fullName>
    </submittedName>
</protein>
<sequence length="156" mass="16949">MHIKHKNTYSRLPGLALSLAVLFAMGAWTQAEAQLPPAHKSGDVEYVSGGIGHDESTAFKQAKHDYPLALTFAVHSDGSASSPYASDVQVVIRNDQDQDILNATTEGPYLLVRLKPGHYRISATYEGKTLSRDVDVGQNGTTDIKLMWKRPASGPD</sequence>
<keyword evidence="2" id="KW-0121">Carboxypeptidase</keyword>
<keyword evidence="1" id="KW-0732">Signal</keyword>
<evidence type="ECO:0000313" key="2">
    <source>
        <dbReference type="EMBL" id="NYT36823.1"/>
    </source>
</evidence>
<evidence type="ECO:0000256" key="1">
    <source>
        <dbReference type="SAM" id="SignalP"/>
    </source>
</evidence>
<name>A0A853F9Q1_9BURK</name>
<dbReference type="EMBL" id="JACCEW010000002">
    <property type="protein sequence ID" value="NYT36823.1"/>
    <property type="molecule type" value="Genomic_DNA"/>
</dbReference>
<keyword evidence="2" id="KW-0645">Protease</keyword>
<feature type="chain" id="PRO_5032488288" evidence="1">
    <location>
        <begin position="34"/>
        <end position="156"/>
    </location>
</feature>
<organism evidence="2 3">
    <name type="scientific">Allopusillimonas soli</name>
    <dbReference type="NCBI Taxonomy" id="659016"/>
    <lineage>
        <taxon>Bacteria</taxon>
        <taxon>Pseudomonadati</taxon>
        <taxon>Pseudomonadota</taxon>
        <taxon>Betaproteobacteria</taxon>
        <taxon>Burkholderiales</taxon>
        <taxon>Alcaligenaceae</taxon>
        <taxon>Allopusillimonas</taxon>
    </lineage>
</organism>